<evidence type="ECO:0000313" key="2">
    <source>
        <dbReference type="Proteomes" id="UP000286031"/>
    </source>
</evidence>
<gene>
    <name evidence="1" type="ORF">DWV35_10060</name>
</gene>
<name>A0A139KXY3_BACOV</name>
<comment type="caution">
    <text evidence="1">The sequence shown here is derived from an EMBL/GenBank/DDBJ whole genome shotgun (WGS) entry which is preliminary data.</text>
</comment>
<proteinExistence type="predicted"/>
<organism evidence="1 2">
    <name type="scientific">Bacteroides ovatus</name>
    <dbReference type="NCBI Taxonomy" id="28116"/>
    <lineage>
        <taxon>Bacteria</taxon>
        <taxon>Pseudomonadati</taxon>
        <taxon>Bacteroidota</taxon>
        <taxon>Bacteroidia</taxon>
        <taxon>Bacteroidales</taxon>
        <taxon>Bacteroidaceae</taxon>
        <taxon>Bacteroides</taxon>
    </lineage>
</organism>
<evidence type="ECO:0000313" key="1">
    <source>
        <dbReference type="EMBL" id="RGX10439.1"/>
    </source>
</evidence>
<protein>
    <submittedName>
        <fullName evidence="1">Uncharacterized protein</fullName>
    </submittedName>
</protein>
<dbReference type="Proteomes" id="UP000286031">
    <property type="component" value="Unassembled WGS sequence"/>
</dbReference>
<accession>A0A139KXY3</accession>
<sequence>MKRTYYTIVLKIAFVITYFIVLFNYPITTVIISLILIALYYNIMSDSSQTDRPDKWVDGYTKKDGTYVNGHWKRKRNKY</sequence>
<dbReference type="EMBL" id="QSBI01000010">
    <property type="protein sequence ID" value="RGX10439.1"/>
    <property type="molecule type" value="Genomic_DNA"/>
</dbReference>
<dbReference type="AlphaFoldDB" id="A0A139KXY3"/>
<reference evidence="1 2" key="1">
    <citation type="submission" date="2018-08" db="EMBL/GenBank/DDBJ databases">
        <title>A genome reference for cultivated species of the human gut microbiota.</title>
        <authorList>
            <person name="Zou Y."/>
            <person name="Xue W."/>
            <person name="Luo G."/>
        </authorList>
    </citation>
    <scope>NUCLEOTIDE SEQUENCE [LARGE SCALE GENOMIC DNA]</scope>
    <source>
        <strain evidence="1 2">AF04-46</strain>
    </source>
</reference>